<evidence type="ECO:0000256" key="1">
    <source>
        <dbReference type="SAM" id="Phobius"/>
    </source>
</evidence>
<dbReference type="Proteomes" id="UP000321917">
    <property type="component" value="Unassembled WGS sequence"/>
</dbReference>
<dbReference type="Proteomes" id="UP000321525">
    <property type="component" value="Unassembled WGS sequence"/>
</dbReference>
<dbReference type="RefSeq" id="WP_146799098.1">
    <property type="nucleotide sequence ID" value="NZ_VOLP01000009.1"/>
</dbReference>
<organism evidence="3 5">
    <name type="scientific">Colwellia hornerae</name>
    <dbReference type="NCBI Taxonomy" id="89402"/>
    <lineage>
        <taxon>Bacteria</taxon>
        <taxon>Pseudomonadati</taxon>
        <taxon>Pseudomonadota</taxon>
        <taxon>Gammaproteobacteria</taxon>
        <taxon>Alteromonadales</taxon>
        <taxon>Colwelliaceae</taxon>
        <taxon>Colwellia</taxon>
    </lineage>
</organism>
<keyword evidence="1" id="KW-0812">Transmembrane</keyword>
<keyword evidence="1" id="KW-1133">Transmembrane helix</keyword>
<keyword evidence="1" id="KW-0472">Membrane</keyword>
<evidence type="ECO:0000313" key="2">
    <source>
        <dbReference type="EMBL" id="TWX60869.1"/>
    </source>
</evidence>
<gene>
    <name evidence="2" type="ORF">ESZ26_07340</name>
    <name evidence="3" type="ORF">ESZ27_06100</name>
</gene>
<feature type="transmembrane region" description="Helical" evidence="1">
    <location>
        <begin position="43"/>
        <end position="62"/>
    </location>
</feature>
<reference evidence="3 5" key="1">
    <citation type="submission" date="2019-07" db="EMBL/GenBank/DDBJ databases">
        <title>Genomes of sea-ice associated Colwellia species.</title>
        <authorList>
            <person name="Bowman J.P."/>
        </authorList>
    </citation>
    <scope>NUCLEOTIDE SEQUENCE [LARGE SCALE GENOMIC DNA]</scope>
    <source>
        <strain evidence="2 4">ACAM 607</strain>
        <strain evidence="3 5">IC036</strain>
    </source>
</reference>
<dbReference type="OrthoDB" id="7871431at2"/>
<proteinExistence type="predicted"/>
<sequence>MSTKQLPCLYCQTKNELNNENCQHCGMPLAKDHPDGEHARQRFFIKAFWGIVIFCIVMMIYLPRHFF</sequence>
<keyword evidence="4" id="KW-1185">Reference proteome</keyword>
<comment type="caution">
    <text evidence="3">The sequence shown here is derived from an EMBL/GenBank/DDBJ whole genome shotgun (WGS) entry which is preliminary data.</text>
</comment>
<dbReference type="AlphaFoldDB" id="A0A5C6QJY0"/>
<evidence type="ECO:0000313" key="5">
    <source>
        <dbReference type="Proteomes" id="UP000321917"/>
    </source>
</evidence>
<evidence type="ECO:0000313" key="4">
    <source>
        <dbReference type="Proteomes" id="UP000321525"/>
    </source>
</evidence>
<accession>A0A5C6QJY0</accession>
<name>A0A5C6QJY0_9GAMM</name>
<dbReference type="EMBL" id="VOLR01000008">
    <property type="protein sequence ID" value="TWX60869.1"/>
    <property type="molecule type" value="Genomic_DNA"/>
</dbReference>
<dbReference type="EMBL" id="VOLQ01000008">
    <property type="protein sequence ID" value="TWX69199.1"/>
    <property type="molecule type" value="Genomic_DNA"/>
</dbReference>
<protein>
    <submittedName>
        <fullName evidence="3">DnrP protein</fullName>
    </submittedName>
</protein>
<evidence type="ECO:0000313" key="3">
    <source>
        <dbReference type="EMBL" id="TWX69199.1"/>
    </source>
</evidence>